<gene>
    <name evidence="4" type="ORF">GTZ99_00725</name>
</gene>
<evidence type="ECO:0000256" key="2">
    <source>
        <dbReference type="PROSITE-ProRule" id="PRU00335"/>
    </source>
</evidence>
<evidence type="ECO:0000313" key="5">
    <source>
        <dbReference type="Proteomes" id="UP000753724"/>
    </source>
</evidence>
<evidence type="ECO:0000256" key="1">
    <source>
        <dbReference type="ARBA" id="ARBA00023125"/>
    </source>
</evidence>
<dbReference type="EMBL" id="JAAAPO010000001">
    <property type="protein sequence ID" value="NBC35077.1"/>
    <property type="molecule type" value="Genomic_DNA"/>
</dbReference>
<protein>
    <submittedName>
        <fullName evidence="4">TetR family transcriptional regulator</fullName>
    </submittedName>
</protein>
<reference evidence="5" key="1">
    <citation type="submission" date="2020-01" db="EMBL/GenBank/DDBJ databases">
        <title>Sphingomonas sp. strain CSW-10.</title>
        <authorList>
            <person name="Chen W.-M."/>
        </authorList>
    </citation>
    <scope>NUCLEOTIDE SEQUENCE [LARGE SCALE GENOMIC DNA]</scope>
    <source>
        <strain evidence="5">FSY-8</strain>
    </source>
</reference>
<dbReference type="Pfam" id="PF17940">
    <property type="entry name" value="TetR_C_31"/>
    <property type="match status" value="1"/>
</dbReference>
<proteinExistence type="predicted"/>
<dbReference type="InterPro" id="IPR041583">
    <property type="entry name" value="TetR_C_31"/>
</dbReference>
<evidence type="ECO:0000313" key="4">
    <source>
        <dbReference type="EMBL" id="NBC35077.1"/>
    </source>
</evidence>
<accession>A0ABW9X975</accession>
<comment type="caution">
    <text evidence="4">The sequence shown here is derived from an EMBL/GenBank/DDBJ whole genome shotgun (WGS) entry which is preliminary data.</text>
</comment>
<dbReference type="PROSITE" id="PS50977">
    <property type="entry name" value="HTH_TETR_2"/>
    <property type="match status" value="1"/>
</dbReference>
<keyword evidence="5" id="KW-1185">Reference proteome</keyword>
<dbReference type="SUPFAM" id="SSF46689">
    <property type="entry name" value="Homeodomain-like"/>
    <property type="match status" value="1"/>
</dbReference>
<dbReference type="Gene3D" id="1.10.357.10">
    <property type="entry name" value="Tetracycline Repressor, domain 2"/>
    <property type="match status" value="1"/>
</dbReference>
<name>A0ABW9X975_9SPHN</name>
<feature type="domain" description="HTH tetR-type" evidence="3">
    <location>
        <begin position="10"/>
        <end position="70"/>
    </location>
</feature>
<feature type="DNA-binding region" description="H-T-H motif" evidence="2">
    <location>
        <begin position="33"/>
        <end position="52"/>
    </location>
</feature>
<dbReference type="Proteomes" id="UP000753724">
    <property type="component" value="Unassembled WGS sequence"/>
</dbReference>
<keyword evidence="1 2" id="KW-0238">DNA-binding</keyword>
<evidence type="ECO:0000259" key="3">
    <source>
        <dbReference type="PROSITE" id="PS50977"/>
    </source>
</evidence>
<dbReference type="InterPro" id="IPR009057">
    <property type="entry name" value="Homeodomain-like_sf"/>
</dbReference>
<dbReference type="InterPro" id="IPR001647">
    <property type="entry name" value="HTH_TetR"/>
</dbReference>
<dbReference type="RefSeq" id="WP_161716377.1">
    <property type="nucleotide sequence ID" value="NZ_JAAAPO010000001.1"/>
</dbReference>
<sequence>MPTADPCAPPDRRAAITDAAIAILGEGGSKALTHRAIDRLLGYAEGTTSAYFRRREDLVMATVRHLFAADFRRIDMLFAAWADKDDAPSPDDLAQWFADTLAQVRATQAESGRGDMGMLARYECFLMARRHPETNRLLRESFARRTGHTAQLFARMGAPHPDRAATQFEIALRGAFFSAAFVPDLMDEAGLLNAAHFRREIDAAMLA</sequence>
<organism evidence="4 5">
    <name type="scientific">Novosphingobium ovatum</name>
    <dbReference type="NCBI Taxonomy" id="1908523"/>
    <lineage>
        <taxon>Bacteria</taxon>
        <taxon>Pseudomonadati</taxon>
        <taxon>Pseudomonadota</taxon>
        <taxon>Alphaproteobacteria</taxon>
        <taxon>Sphingomonadales</taxon>
        <taxon>Sphingomonadaceae</taxon>
        <taxon>Novosphingobium</taxon>
    </lineage>
</organism>